<feature type="compositionally biased region" description="Basic and acidic residues" evidence="1">
    <location>
        <begin position="201"/>
        <end position="210"/>
    </location>
</feature>
<dbReference type="Proteomes" id="UP000283433">
    <property type="component" value="Unassembled WGS sequence"/>
</dbReference>
<organism evidence="2 3">
    <name type="scientific">Pelobium manganitolerans</name>
    <dbReference type="NCBI Taxonomy" id="1842495"/>
    <lineage>
        <taxon>Bacteria</taxon>
        <taxon>Pseudomonadati</taxon>
        <taxon>Bacteroidota</taxon>
        <taxon>Sphingobacteriia</taxon>
        <taxon>Sphingobacteriales</taxon>
        <taxon>Sphingobacteriaceae</taxon>
        <taxon>Pelobium</taxon>
    </lineage>
</organism>
<evidence type="ECO:0000256" key="1">
    <source>
        <dbReference type="SAM" id="MobiDB-lite"/>
    </source>
</evidence>
<comment type="caution">
    <text evidence="2">The sequence shown here is derived from an EMBL/GenBank/DDBJ whole genome shotgun (WGS) entry which is preliminary data.</text>
</comment>
<dbReference type="OrthoDB" id="798143at2"/>
<proteinExistence type="predicted"/>
<protein>
    <submittedName>
        <fullName evidence="2">Uncharacterized protein</fullName>
    </submittedName>
</protein>
<sequence>MTIELLEKIKFVEQNRIQVAAKTPEGIALLKSVYQDVFNETYAEGCGPCHEQAFFRLMKILNRPKSFIPMSEKKYILKEGYQVSIFGGPEVYTNDNLTDEIAAKLLKDRPALKSSFAVIPSEEKSKGNPKPERADVLIAKIKEAASEKEVDEITGDDQRATVVKAALERKAELKKGTEHTKVLTQQDLDDNPELAEQGFKVGDKVKIEEQ</sequence>
<accession>A0A419S9Y4</accession>
<feature type="region of interest" description="Disordered" evidence="1">
    <location>
        <begin position="175"/>
        <end position="210"/>
    </location>
</feature>
<reference evidence="2 3" key="1">
    <citation type="submission" date="2016-07" db="EMBL/GenBank/DDBJ databases">
        <title>Genome of Pelobium manganitolerans.</title>
        <authorList>
            <person name="Wu S."/>
            <person name="Wang G."/>
        </authorList>
    </citation>
    <scope>NUCLEOTIDE SEQUENCE [LARGE SCALE GENOMIC DNA]</scope>
    <source>
        <strain evidence="2 3">YS-25</strain>
    </source>
</reference>
<keyword evidence="3" id="KW-1185">Reference proteome</keyword>
<evidence type="ECO:0000313" key="2">
    <source>
        <dbReference type="EMBL" id="RKD19013.1"/>
    </source>
</evidence>
<name>A0A419S9Y4_9SPHI</name>
<dbReference type="AlphaFoldDB" id="A0A419S9Y4"/>
<evidence type="ECO:0000313" key="3">
    <source>
        <dbReference type="Proteomes" id="UP000283433"/>
    </source>
</evidence>
<dbReference type="EMBL" id="MBTA01000003">
    <property type="protein sequence ID" value="RKD19013.1"/>
    <property type="molecule type" value="Genomic_DNA"/>
</dbReference>
<gene>
    <name evidence="2" type="ORF">BCY91_14140</name>
</gene>
<dbReference type="RefSeq" id="WP_120180660.1">
    <property type="nucleotide sequence ID" value="NZ_MBTA01000003.1"/>
</dbReference>